<comment type="caution">
    <text evidence="1">The sequence shown here is derived from an EMBL/GenBank/DDBJ whole genome shotgun (WGS) entry which is preliminary data.</text>
</comment>
<accession>A0A6N2BV95</accession>
<name>A0A6N2BV95_SOLCI</name>
<evidence type="ECO:0008006" key="2">
    <source>
        <dbReference type="Google" id="ProtNLM"/>
    </source>
</evidence>
<dbReference type="AlphaFoldDB" id="A0A6N2BV95"/>
<protein>
    <recommendedName>
        <fullName evidence="2">DUF4219 domain-containing protein</fullName>
    </recommendedName>
</protein>
<organism evidence="1">
    <name type="scientific">Solanum chilense</name>
    <name type="common">Tomato</name>
    <name type="synonym">Lycopersicon chilense</name>
    <dbReference type="NCBI Taxonomy" id="4083"/>
    <lineage>
        <taxon>Eukaryota</taxon>
        <taxon>Viridiplantae</taxon>
        <taxon>Streptophyta</taxon>
        <taxon>Embryophyta</taxon>
        <taxon>Tracheophyta</taxon>
        <taxon>Spermatophyta</taxon>
        <taxon>Magnoliopsida</taxon>
        <taxon>eudicotyledons</taxon>
        <taxon>Gunneridae</taxon>
        <taxon>Pentapetalae</taxon>
        <taxon>asterids</taxon>
        <taxon>lamiids</taxon>
        <taxon>Solanales</taxon>
        <taxon>Solanaceae</taxon>
        <taxon>Solanoideae</taxon>
        <taxon>Solaneae</taxon>
        <taxon>Solanum</taxon>
        <taxon>Solanum subgen. Lycopersicon</taxon>
    </lineage>
</organism>
<proteinExistence type="predicted"/>
<reference evidence="1" key="1">
    <citation type="submission" date="2019-05" db="EMBL/GenBank/DDBJ databases">
        <title>The de novo reference genome and transcriptome assemblies of the wild tomato species Solanum chilense.</title>
        <authorList>
            <person name="Stam R."/>
            <person name="Nosenko T."/>
            <person name="Hoerger A.C."/>
            <person name="Stephan W."/>
            <person name="Seidel M.A."/>
            <person name="Kuhn J.M.M."/>
            <person name="Haberer G."/>
            <person name="Tellier A."/>
        </authorList>
    </citation>
    <scope>NUCLEOTIDE SEQUENCE</scope>
    <source>
        <tissue evidence="1">Mature leaves</tissue>
    </source>
</reference>
<sequence>MASNNLPLNPPFTFTGENYQIWYVKMQYLFEAYELWETVTKDKPLAALQANPPLSQIKSNNIEKAKKPKPKSLMQIVVADTVFLKIMACKTAK</sequence>
<gene>
    <name evidence="1" type="ORF">EJD97_004986</name>
</gene>
<dbReference type="EMBL" id="RXGB01001725">
    <property type="protein sequence ID" value="TMW97788.1"/>
    <property type="molecule type" value="Genomic_DNA"/>
</dbReference>
<evidence type="ECO:0000313" key="1">
    <source>
        <dbReference type="EMBL" id="TMW97788.1"/>
    </source>
</evidence>